<dbReference type="CDD" id="cd03468">
    <property type="entry name" value="PolY_like"/>
    <property type="match status" value="1"/>
</dbReference>
<name>A0A395JFT3_9GAMM</name>
<comment type="caution">
    <text evidence="4">The sequence shown here is derived from an EMBL/GenBank/DDBJ whole genome shotgun (WGS) entry which is preliminary data.</text>
</comment>
<dbReference type="InterPro" id="IPR050356">
    <property type="entry name" value="SulA_CellDiv_inhibitor"/>
</dbReference>
<feature type="region of interest" description="Disordered" evidence="2">
    <location>
        <begin position="1"/>
        <end position="34"/>
    </location>
</feature>
<evidence type="ECO:0000313" key="4">
    <source>
        <dbReference type="EMBL" id="RBP48620.1"/>
    </source>
</evidence>
<dbReference type="InterPro" id="IPR043502">
    <property type="entry name" value="DNA/RNA_pol_sf"/>
</dbReference>
<dbReference type="EMBL" id="QNRT01000006">
    <property type="protein sequence ID" value="RBP48620.1"/>
    <property type="molecule type" value="Genomic_DNA"/>
</dbReference>
<proteinExistence type="predicted"/>
<dbReference type="SUPFAM" id="SSF56672">
    <property type="entry name" value="DNA/RNA polymerases"/>
    <property type="match status" value="1"/>
</dbReference>
<gene>
    <name evidence="4" type="ORF">DFR28_106107</name>
</gene>
<sequence length="529" mass="60412">MPDTPSKTPRSPSFDRSEDRLENRELNTKTKEKPEEPPTLWLCLRLTHLALNSLDIALDTEQPAAITYQQQVWQCNTQAAKSGINPGMSVNHALMLNPTLHLQEREPDREANRLTQLSHWAYRFTSLVSRYNDHTLLLEIGKSVKLFNNLNHLLNLLNNDLASFKIAAQQGLANTAKAAYVSSFSQAQNQPSTSKLISHNLGNACIEHLDIDDKTIAQLHNCGLESLNDLNAIPNRELGARFGRKLLDYLEKLYGNLADPQIAITPPETFHASVDFAEPIHNLNWIQQQLNRLLQDLASFLALRQLVCRSFTWRFYQDNNRLLKTVTIGISSKDLISNQDKAVLLFEELTQLKLASLQLSWEFSSIELSSTQLVPVTLFNNDLFDPKPATQQFDQLIDKLSNRLGHNTLFRVSPEPEHLPELANGRRHASVQLVKESSPQYNTPQLHNNTLKDEPLWLLEQPKRLAQHANQPLLEGPLNIIHGPNRITSHWWAKLQSRDYFIARQPNGRLLWIFFERGGKNWYLHGLFA</sequence>
<dbReference type="OrthoDB" id="5298951at2"/>
<dbReference type="Pfam" id="PF00817">
    <property type="entry name" value="IMS"/>
    <property type="match status" value="1"/>
</dbReference>
<dbReference type="PANTHER" id="PTHR35369:SF2">
    <property type="entry name" value="BLR3025 PROTEIN"/>
    <property type="match status" value="1"/>
</dbReference>
<feature type="domain" description="UmuC" evidence="3">
    <location>
        <begin position="58"/>
        <end position="181"/>
    </location>
</feature>
<protein>
    <submittedName>
        <fullName evidence="4">Protein ImuB</fullName>
    </submittedName>
</protein>
<accession>A0A395JFT3</accession>
<keyword evidence="5" id="KW-1185">Reference proteome</keyword>
<dbReference type="Proteomes" id="UP000253083">
    <property type="component" value="Unassembled WGS sequence"/>
</dbReference>
<dbReference type="InParanoid" id="A0A395JFT3"/>
<evidence type="ECO:0000256" key="1">
    <source>
        <dbReference type="ARBA" id="ARBA00022763"/>
    </source>
</evidence>
<dbReference type="GO" id="GO:0006281">
    <property type="term" value="P:DNA repair"/>
    <property type="evidence" value="ECO:0007669"/>
    <property type="project" value="InterPro"/>
</dbReference>
<evidence type="ECO:0000313" key="5">
    <source>
        <dbReference type="Proteomes" id="UP000253083"/>
    </source>
</evidence>
<reference evidence="4 5" key="1">
    <citation type="submission" date="2018-06" db="EMBL/GenBank/DDBJ databases">
        <title>Genomic Encyclopedia of Type Strains, Phase IV (KMG-IV): sequencing the most valuable type-strain genomes for metagenomic binning, comparative biology and taxonomic classification.</title>
        <authorList>
            <person name="Goeker M."/>
        </authorList>
    </citation>
    <scope>NUCLEOTIDE SEQUENCE [LARGE SCALE GENOMIC DNA]</scope>
    <source>
        <strain evidence="4 5">DSM 24032</strain>
    </source>
</reference>
<organism evidence="4 5">
    <name type="scientific">Arenicella xantha</name>
    <dbReference type="NCBI Taxonomy" id="644221"/>
    <lineage>
        <taxon>Bacteria</taxon>
        <taxon>Pseudomonadati</taxon>
        <taxon>Pseudomonadota</taxon>
        <taxon>Gammaproteobacteria</taxon>
        <taxon>Arenicellales</taxon>
        <taxon>Arenicellaceae</taxon>
        <taxon>Arenicella</taxon>
    </lineage>
</organism>
<feature type="compositionally biased region" description="Polar residues" evidence="2">
    <location>
        <begin position="1"/>
        <end position="11"/>
    </location>
</feature>
<dbReference type="InterPro" id="IPR001126">
    <property type="entry name" value="UmuC"/>
</dbReference>
<dbReference type="PANTHER" id="PTHR35369">
    <property type="entry name" value="BLR3025 PROTEIN-RELATED"/>
    <property type="match status" value="1"/>
</dbReference>
<dbReference type="RefSeq" id="WP_113955649.1">
    <property type="nucleotide sequence ID" value="NZ_QNRT01000006.1"/>
</dbReference>
<keyword evidence="1" id="KW-0227">DNA damage</keyword>
<dbReference type="AlphaFoldDB" id="A0A395JFT3"/>
<evidence type="ECO:0000259" key="3">
    <source>
        <dbReference type="Pfam" id="PF00817"/>
    </source>
</evidence>
<feature type="compositionally biased region" description="Basic and acidic residues" evidence="2">
    <location>
        <begin position="13"/>
        <end position="34"/>
    </location>
</feature>
<evidence type="ECO:0000256" key="2">
    <source>
        <dbReference type="SAM" id="MobiDB-lite"/>
    </source>
</evidence>